<name>A0ABZ0Y6U8_9BURK</name>
<dbReference type="EMBL" id="CP140152">
    <property type="protein sequence ID" value="WQH07040.1"/>
    <property type="molecule type" value="Genomic_DNA"/>
</dbReference>
<dbReference type="RefSeq" id="WP_154819811.1">
    <property type="nucleotide sequence ID" value="NZ_CP140152.1"/>
</dbReference>
<accession>A0ABZ0Y6U8</accession>
<sequence>MMDEIIFRLLLTGEGGYALFGTLRFRVLLESQAGAAAPPPASALTVASGSAQPLGTATVVVYPVQGSLSIPLLTGLGRVPLTGALLVTPAAGLAYVLGSVDPARQAIVKFNNIDGLRIAGGVLWRPGDPAELVFSFLGTATPSPF</sequence>
<dbReference type="Proteomes" id="UP001326110">
    <property type="component" value="Chromosome"/>
</dbReference>
<gene>
    <name evidence="1" type="ORF">SR858_12120</name>
</gene>
<keyword evidence="2" id="KW-1185">Reference proteome</keyword>
<dbReference type="GeneID" id="43162848"/>
<organism evidence="1 2">
    <name type="scientific">Duganella zoogloeoides</name>
    <dbReference type="NCBI Taxonomy" id="75659"/>
    <lineage>
        <taxon>Bacteria</taxon>
        <taxon>Pseudomonadati</taxon>
        <taxon>Pseudomonadota</taxon>
        <taxon>Betaproteobacteria</taxon>
        <taxon>Burkholderiales</taxon>
        <taxon>Oxalobacteraceae</taxon>
        <taxon>Telluria group</taxon>
        <taxon>Duganella</taxon>
    </lineage>
</organism>
<evidence type="ECO:0000313" key="1">
    <source>
        <dbReference type="EMBL" id="WQH07040.1"/>
    </source>
</evidence>
<reference evidence="1 2" key="1">
    <citation type="submission" date="2023-11" db="EMBL/GenBank/DDBJ databases">
        <title>MicrobeMod: A computational toolkit for identifying prokaryotic methylation and restriction-modification with nanopore sequencing.</title>
        <authorList>
            <person name="Crits-Christoph A."/>
            <person name="Kang S.C."/>
            <person name="Lee H."/>
            <person name="Ostrov N."/>
        </authorList>
    </citation>
    <scope>NUCLEOTIDE SEQUENCE [LARGE SCALE GENOMIC DNA]</scope>
    <source>
        <strain evidence="1 2">ATCC 25935</strain>
    </source>
</reference>
<protein>
    <submittedName>
        <fullName evidence="1">Uncharacterized protein</fullName>
    </submittedName>
</protein>
<evidence type="ECO:0000313" key="2">
    <source>
        <dbReference type="Proteomes" id="UP001326110"/>
    </source>
</evidence>
<proteinExistence type="predicted"/>